<name>A0A1L8CRM9_9THEO</name>
<gene>
    <name evidence="1" type="ORF">cpu_00880</name>
</gene>
<dbReference type="Proteomes" id="UP000187485">
    <property type="component" value="Unassembled WGS sequence"/>
</dbReference>
<protein>
    <submittedName>
        <fullName evidence="1">Uncharacterized protein</fullName>
    </submittedName>
</protein>
<comment type="caution">
    <text evidence="1">The sequence shown here is derived from an EMBL/GenBank/DDBJ whole genome shotgun (WGS) entry which is preliminary data.</text>
</comment>
<sequence length="87" mass="10026">MWIGHNGMVFNMDFVKRIKGSVYKNNSSYIGEVTFVTKDEGEIVFAIRKFPEEYYAQRFVANVLEIVKAYLKAVDVKIEIAEVKEAV</sequence>
<dbReference type="EMBL" id="BDJK01000003">
    <property type="protein sequence ID" value="GAV21578.1"/>
    <property type="molecule type" value="Genomic_DNA"/>
</dbReference>
<keyword evidence="2" id="KW-1185">Reference proteome</keyword>
<reference evidence="2" key="1">
    <citation type="submission" date="2016-12" db="EMBL/GenBank/DDBJ databases">
        <title>Draft Genome Sequences od Carboxydothermus pertinax and islandicus, Hydrogenogenic Carboxydotrophic Bacteria.</title>
        <authorList>
            <person name="Fukuyama Y."/>
            <person name="Ohmae K."/>
            <person name="Yoneda Y."/>
            <person name="Yoshida T."/>
            <person name="Sako Y."/>
        </authorList>
    </citation>
    <scope>NUCLEOTIDE SEQUENCE [LARGE SCALE GENOMIC DNA]</scope>
    <source>
        <strain evidence="2">Ug1</strain>
    </source>
</reference>
<dbReference type="AlphaFoldDB" id="A0A1L8CRM9"/>
<evidence type="ECO:0000313" key="1">
    <source>
        <dbReference type="EMBL" id="GAV21578.1"/>
    </source>
</evidence>
<accession>A0A1L8CRM9</accession>
<proteinExistence type="predicted"/>
<organism evidence="1 2">
    <name type="scientific">Carboxydothermus pertinax</name>
    <dbReference type="NCBI Taxonomy" id="870242"/>
    <lineage>
        <taxon>Bacteria</taxon>
        <taxon>Bacillati</taxon>
        <taxon>Bacillota</taxon>
        <taxon>Clostridia</taxon>
        <taxon>Thermoanaerobacterales</taxon>
        <taxon>Thermoanaerobacteraceae</taxon>
        <taxon>Carboxydothermus</taxon>
    </lineage>
</organism>
<dbReference type="STRING" id="870242.cpu_00880"/>
<evidence type="ECO:0000313" key="2">
    <source>
        <dbReference type="Proteomes" id="UP000187485"/>
    </source>
</evidence>